<feature type="domain" description="HTH lysR-type" evidence="5">
    <location>
        <begin position="1"/>
        <end position="59"/>
    </location>
</feature>
<dbReference type="GO" id="GO:0003700">
    <property type="term" value="F:DNA-binding transcription factor activity"/>
    <property type="evidence" value="ECO:0007669"/>
    <property type="project" value="InterPro"/>
</dbReference>
<evidence type="ECO:0000259" key="5">
    <source>
        <dbReference type="PROSITE" id="PS50931"/>
    </source>
</evidence>
<reference evidence="6 7" key="1">
    <citation type="submission" date="2019-03" db="EMBL/GenBank/DDBJ databases">
        <title>Genomic Encyclopedia of Type Strains, Phase III (KMG-III): the genomes of soil and plant-associated and newly described type strains.</title>
        <authorList>
            <person name="Whitman W."/>
        </authorList>
    </citation>
    <scope>NUCLEOTIDE SEQUENCE [LARGE SCALE GENOMIC DNA]</scope>
    <source>
        <strain evidence="6 7">CGMCC 1.7002</strain>
    </source>
</reference>
<dbReference type="PANTHER" id="PTHR30537:SF3">
    <property type="entry name" value="TRANSCRIPTIONAL REGULATORY PROTEIN"/>
    <property type="match status" value="1"/>
</dbReference>
<dbReference type="PANTHER" id="PTHR30537">
    <property type="entry name" value="HTH-TYPE TRANSCRIPTIONAL REGULATOR"/>
    <property type="match status" value="1"/>
</dbReference>
<evidence type="ECO:0000256" key="1">
    <source>
        <dbReference type="ARBA" id="ARBA00009437"/>
    </source>
</evidence>
<comment type="caution">
    <text evidence="6">The sequence shown here is derived from an EMBL/GenBank/DDBJ whole genome shotgun (WGS) entry which is preliminary data.</text>
</comment>
<evidence type="ECO:0000313" key="6">
    <source>
        <dbReference type="EMBL" id="TDQ63680.1"/>
    </source>
</evidence>
<keyword evidence="4" id="KW-0804">Transcription</keyword>
<dbReference type="InterPro" id="IPR000847">
    <property type="entry name" value="LysR_HTH_N"/>
</dbReference>
<keyword evidence="2" id="KW-0805">Transcription regulation</keyword>
<comment type="similarity">
    <text evidence="1">Belongs to the LysR transcriptional regulatory family.</text>
</comment>
<evidence type="ECO:0000313" key="7">
    <source>
        <dbReference type="Proteomes" id="UP000295391"/>
    </source>
</evidence>
<dbReference type="SUPFAM" id="SSF53850">
    <property type="entry name" value="Periplasmic binding protein-like II"/>
    <property type="match status" value="1"/>
</dbReference>
<dbReference type="GO" id="GO:0043565">
    <property type="term" value="F:sequence-specific DNA binding"/>
    <property type="evidence" value="ECO:0007669"/>
    <property type="project" value="TreeGrafter"/>
</dbReference>
<dbReference type="InterPro" id="IPR036388">
    <property type="entry name" value="WH-like_DNA-bd_sf"/>
</dbReference>
<dbReference type="Gene3D" id="3.40.190.290">
    <property type="match status" value="1"/>
</dbReference>
<dbReference type="InterPro" id="IPR005119">
    <property type="entry name" value="LysR_subst-bd"/>
</dbReference>
<proteinExistence type="inferred from homology"/>
<dbReference type="Proteomes" id="UP000295391">
    <property type="component" value="Unassembled WGS sequence"/>
</dbReference>
<accession>A0A4R6VNB3</accession>
<dbReference type="Gene3D" id="1.10.10.10">
    <property type="entry name" value="Winged helix-like DNA-binding domain superfamily/Winged helix DNA-binding domain"/>
    <property type="match status" value="1"/>
</dbReference>
<dbReference type="Pfam" id="PF00126">
    <property type="entry name" value="HTH_1"/>
    <property type="match status" value="1"/>
</dbReference>
<dbReference type="PROSITE" id="PS50931">
    <property type="entry name" value="HTH_LYSR"/>
    <property type="match status" value="1"/>
</dbReference>
<dbReference type="InterPro" id="IPR058163">
    <property type="entry name" value="LysR-type_TF_proteobact-type"/>
</dbReference>
<dbReference type="RefSeq" id="WP_166638956.1">
    <property type="nucleotide sequence ID" value="NZ_SNYR01000002.1"/>
</dbReference>
<dbReference type="GO" id="GO:0006351">
    <property type="term" value="P:DNA-templated transcription"/>
    <property type="evidence" value="ECO:0007669"/>
    <property type="project" value="TreeGrafter"/>
</dbReference>
<keyword evidence="7" id="KW-1185">Reference proteome</keyword>
<gene>
    <name evidence="6" type="ORF">ATL17_1687</name>
</gene>
<dbReference type="Pfam" id="PF03466">
    <property type="entry name" value="LysR_substrate"/>
    <property type="match status" value="1"/>
</dbReference>
<protein>
    <submittedName>
        <fullName evidence="6">DNA-binding transcriptional LysR family regulator</fullName>
    </submittedName>
</protein>
<evidence type="ECO:0000256" key="3">
    <source>
        <dbReference type="ARBA" id="ARBA00023125"/>
    </source>
</evidence>
<dbReference type="EMBL" id="SNYR01000002">
    <property type="protein sequence ID" value="TDQ63680.1"/>
    <property type="molecule type" value="Genomic_DNA"/>
</dbReference>
<dbReference type="SUPFAM" id="SSF46785">
    <property type="entry name" value="Winged helix' DNA-binding domain"/>
    <property type="match status" value="1"/>
</dbReference>
<dbReference type="AlphaFoldDB" id="A0A4R6VNB3"/>
<evidence type="ECO:0000256" key="4">
    <source>
        <dbReference type="ARBA" id="ARBA00023163"/>
    </source>
</evidence>
<organism evidence="6 7">
    <name type="scientific">Maritalea mobilis</name>
    <dbReference type="NCBI Taxonomy" id="483324"/>
    <lineage>
        <taxon>Bacteria</taxon>
        <taxon>Pseudomonadati</taxon>
        <taxon>Pseudomonadota</taxon>
        <taxon>Alphaproteobacteria</taxon>
        <taxon>Hyphomicrobiales</taxon>
        <taxon>Devosiaceae</taxon>
        <taxon>Maritalea</taxon>
    </lineage>
</organism>
<name>A0A4R6VNB3_9HYPH</name>
<evidence type="ECO:0000256" key="2">
    <source>
        <dbReference type="ARBA" id="ARBA00023015"/>
    </source>
</evidence>
<keyword evidence="3 6" id="KW-0238">DNA-binding</keyword>
<sequence>MHDWDDYRFLLAVFEAQNISRAAKRLNVNHATVSRRLAALEESIGAQLFERKPEGYELTEAGLVMVSAAHTMQKALADADQLVRANDESLSGVVTLSAPENLIHAVILPKLNAFKADYPNIGVNLDSADDVKSIHNHDADIALRVTNAPAEGLVGRKLVARHMALYASREYCKARDAATDQIDHWIGRTNDPKTPKWVTTHYPRATASVRVSSNIALHQAARAGLGIAQLPCRIGDDDPKLQRVAPFKAEKDRDLWLLYNPNMRQTPRLQAVAKFLTNLILAEKALFEGTIAGPKF</sequence>
<dbReference type="PRINTS" id="PR00039">
    <property type="entry name" value="HTHLYSR"/>
</dbReference>
<dbReference type="InterPro" id="IPR036390">
    <property type="entry name" value="WH_DNA-bd_sf"/>
</dbReference>